<reference evidence="5 6" key="1">
    <citation type="journal article" date="2021" name="Cell Host Microbe">
        <title>in vivo commensal control of Clostridioides difficile virulence.</title>
        <authorList>
            <person name="Girinathan B.P."/>
            <person name="Dibenedetto N."/>
            <person name="Worley J.N."/>
            <person name="Peltier J."/>
            <person name="Arrieta-Ortiz M.L."/>
            <person name="Rupa Christinal Immanuel S."/>
            <person name="Lavin R."/>
            <person name="Delaney M.L."/>
            <person name="Cummins C."/>
            <person name="Hoffmann M."/>
            <person name="Luo Y."/>
            <person name="Gonzalez-Escalona N."/>
            <person name="Allard M."/>
            <person name="Onderdonk A.B."/>
            <person name="Gerber G.K."/>
            <person name="Sonenshein A.L."/>
            <person name="Baliga N."/>
            <person name="Dupuy B."/>
            <person name="Bry L."/>
        </authorList>
    </citation>
    <scope>NUCLEOTIDE SEQUENCE [LARGE SCALE GENOMIC DNA]</scope>
    <source>
        <strain evidence="5 6">DSM 599</strain>
    </source>
</reference>
<organism evidence="5 6">
    <name type="scientific">Clostridium sardiniense</name>
    <name type="common">Clostridium absonum</name>
    <dbReference type="NCBI Taxonomy" id="29369"/>
    <lineage>
        <taxon>Bacteria</taxon>
        <taxon>Bacillati</taxon>
        <taxon>Bacillota</taxon>
        <taxon>Clostridia</taxon>
        <taxon>Eubacteriales</taxon>
        <taxon>Clostridiaceae</taxon>
        <taxon>Clostridium</taxon>
    </lineage>
</organism>
<dbReference type="RefSeq" id="WP_221862268.1">
    <property type="nucleotide sequence ID" value="NZ_JAIKTU010000017.1"/>
</dbReference>
<dbReference type="EC" id="2.7.7.61" evidence="1"/>
<dbReference type="GO" id="GO:0050519">
    <property type="term" value="F:holo-citrate lyase synthase activity"/>
    <property type="evidence" value="ECO:0007669"/>
    <property type="project" value="UniProtKB-EC"/>
</dbReference>
<comment type="caution">
    <text evidence="5">The sequence shown here is derived from an EMBL/GenBank/DDBJ whole genome shotgun (WGS) entry which is preliminary data.</text>
</comment>
<sequence length="175" mass="20355">MTIQNKLLHEILKGRDERAGEIKKLNEENLGNIICFTINIPGPYKLSDNYYFAFNEGVLALEEILNAKALKRIKRMSGFEAYFISDKSPIDLKKLTVNLEERHPLGRLFDIDIFYKNLSKISREQLSISKRKCLLCDSPAVECGRSRTHSVEELIICINKLINEYRENNLQEKYK</sequence>
<dbReference type="GO" id="GO:0016829">
    <property type="term" value="F:lyase activity"/>
    <property type="evidence" value="ECO:0007669"/>
    <property type="project" value="UniProtKB-KW"/>
</dbReference>
<evidence type="ECO:0000256" key="2">
    <source>
        <dbReference type="ARBA" id="ARBA00022679"/>
    </source>
</evidence>
<name>A0ABS7L219_CLOSR</name>
<comment type="catalytic activity">
    <reaction evidence="4">
        <text>apo-[citrate lyase ACP] + 2'-(5''-triphospho-alpha-D-ribosyl)-3'-dephospho-CoA = holo-[citrate lyase ACP] + diphosphate</text>
        <dbReference type="Rhea" id="RHEA:16333"/>
        <dbReference type="Rhea" id="RHEA-COMP:10157"/>
        <dbReference type="Rhea" id="RHEA-COMP:10158"/>
        <dbReference type="ChEBI" id="CHEBI:29999"/>
        <dbReference type="ChEBI" id="CHEBI:33019"/>
        <dbReference type="ChEBI" id="CHEBI:61378"/>
        <dbReference type="ChEBI" id="CHEBI:82683"/>
        <dbReference type="EC" id="2.7.7.61"/>
    </reaction>
</comment>
<gene>
    <name evidence="5" type="primary">citX</name>
    <name evidence="5" type="ORF">K5V21_16925</name>
</gene>
<dbReference type="NCBIfam" id="TIGR03124">
    <property type="entry name" value="citrate_citX"/>
    <property type="match status" value="1"/>
</dbReference>
<proteinExistence type="predicted"/>
<evidence type="ECO:0000256" key="1">
    <source>
        <dbReference type="ARBA" id="ARBA00012524"/>
    </source>
</evidence>
<dbReference type="InterPro" id="IPR005551">
    <property type="entry name" value="CitX"/>
</dbReference>
<dbReference type="Pfam" id="PF03802">
    <property type="entry name" value="CitX"/>
    <property type="match status" value="1"/>
</dbReference>
<accession>A0ABS7L219</accession>
<keyword evidence="5" id="KW-0456">Lyase</keyword>
<keyword evidence="2 5" id="KW-0808">Transferase</keyword>
<evidence type="ECO:0000313" key="5">
    <source>
        <dbReference type="EMBL" id="MBY0757119.1"/>
    </source>
</evidence>
<evidence type="ECO:0000256" key="4">
    <source>
        <dbReference type="ARBA" id="ARBA00048574"/>
    </source>
</evidence>
<dbReference type="EMBL" id="JAIKTU010000017">
    <property type="protein sequence ID" value="MBY0757119.1"/>
    <property type="molecule type" value="Genomic_DNA"/>
</dbReference>
<dbReference type="Proteomes" id="UP001299068">
    <property type="component" value="Unassembled WGS sequence"/>
</dbReference>
<keyword evidence="6" id="KW-1185">Reference proteome</keyword>
<evidence type="ECO:0000313" key="6">
    <source>
        <dbReference type="Proteomes" id="UP001299068"/>
    </source>
</evidence>
<protein>
    <recommendedName>
        <fullName evidence="1">citrate lyase holo-[acyl-carrier protein] synthase</fullName>
        <ecNumber evidence="1">2.7.7.61</ecNumber>
    </recommendedName>
</protein>
<keyword evidence="3 5" id="KW-0548">Nucleotidyltransferase</keyword>
<evidence type="ECO:0000256" key="3">
    <source>
        <dbReference type="ARBA" id="ARBA00022695"/>
    </source>
</evidence>